<comment type="caution">
    <text evidence="3">The sequence shown here is derived from an EMBL/GenBank/DDBJ whole genome shotgun (WGS) entry which is preliminary data.</text>
</comment>
<feature type="domain" description="25S rRNA (uridine-N(3))-methyltransferase BMT5-like" evidence="2">
    <location>
        <begin position="53"/>
        <end position="227"/>
    </location>
</feature>
<evidence type="ECO:0000259" key="2">
    <source>
        <dbReference type="Pfam" id="PF10354"/>
    </source>
</evidence>
<dbReference type="Proteomes" id="UP000789342">
    <property type="component" value="Unassembled WGS sequence"/>
</dbReference>
<dbReference type="GO" id="GO:0070042">
    <property type="term" value="F:rRNA (uridine-N3-)-methyltransferase activity"/>
    <property type="evidence" value="ECO:0007669"/>
    <property type="project" value="InterPro"/>
</dbReference>
<organism evidence="3 4">
    <name type="scientific">Acaulospora morrowiae</name>
    <dbReference type="NCBI Taxonomy" id="94023"/>
    <lineage>
        <taxon>Eukaryota</taxon>
        <taxon>Fungi</taxon>
        <taxon>Fungi incertae sedis</taxon>
        <taxon>Mucoromycota</taxon>
        <taxon>Glomeromycotina</taxon>
        <taxon>Glomeromycetes</taxon>
        <taxon>Diversisporales</taxon>
        <taxon>Acaulosporaceae</taxon>
        <taxon>Acaulospora</taxon>
    </lineage>
</organism>
<sequence length="234" mass="26294">MPKVKPKLKNLLSKLQQEKKIRDKASQPYPKKRPSSHVRPPRPPPYQPGDSILLIGEGNFSFARALAENVLHVGHLIIATTLDSEEIMSKKYDDARDHISAFLKCGGKVLYEVDGTQLSKCKGLKNKKFDKIVFNFPHAGAGIKDQDRNILANQKLIESFLNSAIPFLKSRALYSDSNDGEILITIKTGLPYDNWNIKKIIKSTGALAVRETLPFNVSQYPGYEHRRTLGFKGH</sequence>
<dbReference type="Pfam" id="PF10354">
    <property type="entry name" value="BMT5-like"/>
    <property type="match status" value="1"/>
</dbReference>
<dbReference type="OrthoDB" id="273345at2759"/>
<keyword evidence="4" id="KW-1185">Reference proteome</keyword>
<name>A0A9N9F7K6_9GLOM</name>
<reference evidence="3" key="1">
    <citation type="submission" date="2021-06" db="EMBL/GenBank/DDBJ databases">
        <authorList>
            <person name="Kallberg Y."/>
            <person name="Tangrot J."/>
            <person name="Rosling A."/>
        </authorList>
    </citation>
    <scope>NUCLEOTIDE SEQUENCE</scope>
    <source>
        <strain evidence="3">CL551</strain>
    </source>
</reference>
<dbReference type="GO" id="GO:0070475">
    <property type="term" value="P:rRNA base methylation"/>
    <property type="evidence" value="ECO:0007669"/>
    <property type="project" value="InterPro"/>
</dbReference>
<accession>A0A9N9F7K6</accession>
<protein>
    <submittedName>
        <fullName evidence="3">10233_t:CDS:1</fullName>
    </submittedName>
</protein>
<evidence type="ECO:0000313" key="4">
    <source>
        <dbReference type="Proteomes" id="UP000789342"/>
    </source>
</evidence>
<gene>
    <name evidence="3" type="ORF">AMORRO_LOCUS3921</name>
</gene>
<feature type="compositionally biased region" description="Basic and acidic residues" evidence="1">
    <location>
        <begin position="16"/>
        <end position="25"/>
    </location>
</feature>
<evidence type="ECO:0000313" key="3">
    <source>
        <dbReference type="EMBL" id="CAG8515055.1"/>
    </source>
</evidence>
<evidence type="ECO:0000256" key="1">
    <source>
        <dbReference type="SAM" id="MobiDB-lite"/>
    </source>
</evidence>
<dbReference type="GO" id="GO:0005737">
    <property type="term" value="C:cytoplasm"/>
    <property type="evidence" value="ECO:0007669"/>
    <property type="project" value="TreeGrafter"/>
</dbReference>
<proteinExistence type="predicted"/>
<dbReference type="PANTHER" id="PTHR11538:SF26">
    <property type="entry name" value="FERREDOXIN-FOLD ANTICODON-BINDING DOMAIN-CONTAINING PROTEIN 1"/>
    <property type="match status" value="1"/>
</dbReference>
<dbReference type="AlphaFoldDB" id="A0A9N9F7K6"/>
<dbReference type="EMBL" id="CAJVPV010001999">
    <property type="protein sequence ID" value="CAG8515055.1"/>
    <property type="molecule type" value="Genomic_DNA"/>
</dbReference>
<dbReference type="InterPro" id="IPR019446">
    <property type="entry name" value="BMT5-like"/>
</dbReference>
<feature type="region of interest" description="Disordered" evidence="1">
    <location>
        <begin position="1"/>
        <end position="49"/>
    </location>
</feature>
<feature type="compositionally biased region" description="Basic residues" evidence="1">
    <location>
        <begin position="30"/>
        <end position="40"/>
    </location>
</feature>
<dbReference type="PANTHER" id="PTHR11538">
    <property type="entry name" value="PHENYLALANYL-TRNA SYNTHETASE"/>
    <property type="match status" value="1"/>
</dbReference>